<accession>A0A7J5A9G2</accession>
<dbReference type="PANTHER" id="PTHR10151">
    <property type="entry name" value="ECTONUCLEOTIDE PYROPHOSPHATASE/PHOSPHODIESTERASE"/>
    <property type="match status" value="1"/>
</dbReference>
<proteinExistence type="predicted"/>
<dbReference type="AlphaFoldDB" id="A0A7J5A9G2"/>
<dbReference type="EMBL" id="WAAU01000029">
    <property type="protein sequence ID" value="KAB1154206.1"/>
    <property type="molecule type" value="Genomic_DNA"/>
</dbReference>
<gene>
    <name evidence="1" type="ORF">F7018_14620</name>
</gene>
<dbReference type="Gene3D" id="3.40.720.10">
    <property type="entry name" value="Alkaline Phosphatase, subunit A"/>
    <property type="match status" value="1"/>
</dbReference>
<dbReference type="SUPFAM" id="SSF53649">
    <property type="entry name" value="Alkaline phosphatase-like"/>
    <property type="match status" value="1"/>
</dbReference>
<comment type="caution">
    <text evidence="1">The sequence shown here is derived from an EMBL/GenBank/DDBJ whole genome shotgun (WGS) entry which is preliminary data.</text>
</comment>
<evidence type="ECO:0000313" key="2">
    <source>
        <dbReference type="Proteomes" id="UP000467305"/>
    </source>
</evidence>
<keyword evidence="2" id="KW-1185">Reference proteome</keyword>
<dbReference type="GO" id="GO:0016787">
    <property type="term" value="F:hydrolase activity"/>
    <property type="evidence" value="ECO:0007669"/>
    <property type="project" value="UniProtKB-ARBA"/>
</dbReference>
<sequence>MRRDVLLLVFFLFHSIVNANRIYKDSIVKKVVFVIVDGISTDQLKSSKTPYLDSISLQGSYTDAYVGGAKGTYSETPTISAVGYNSLLTGTWANKHNVWGNSIKLPNYNYPTIFKLFKDKRPKGTIGVFSSWLDNRTKLVGDGLKATNFIKVDYAFDGLENDTINFPHDKRRNFMKLIDYTVADYAAKTIVEKGPDISWVYLEFSDDIGHRYGDSKRFEAAVSFEDKLVGKIWNAIKKREQLNNEEWLLIVTTDHGRNKKEGKSHGWQSDRERSTWIVMNTKKTNFYFKNYTPAIVDIFPTIADFLNLEIPINTRRELDGVSLINPVDVINLKAKKEKDSFLITWKSLVKKGEAKLYFSTYNKAKYGEIDKYEYITSVSLEEEQVRIPIKRIPNGFGKIVLETSNTILNTWLVKLKKP</sequence>
<dbReference type="Proteomes" id="UP000467305">
    <property type="component" value="Unassembled WGS sequence"/>
</dbReference>
<dbReference type="InterPro" id="IPR002591">
    <property type="entry name" value="Phosphodiest/P_Trfase"/>
</dbReference>
<dbReference type="PANTHER" id="PTHR10151:SF120">
    <property type="entry name" value="BIS(5'-ADENOSYL)-TRIPHOSPHATASE"/>
    <property type="match status" value="1"/>
</dbReference>
<name>A0A7J5A9G2_9FLAO</name>
<dbReference type="OrthoDB" id="279982at2"/>
<reference evidence="1 2" key="1">
    <citation type="submission" date="2019-09" db="EMBL/GenBank/DDBJ databases">
        <authorList>
            <person name="Cao W.R."/>
        </authorList>
    </citation>
    <scope>NUCLEOTIDE SEQUENCE [LARGE SCALE GENOMIC DNA]</scope>
    <source>
        <strain evidence="2">a4</strain>
    </source>
</reference>
<dbReference type="InterPro" id="IPR017850">
    <property type="entry name" value="Alkaline_phosphatase_core_sf"/>
</dbReference>
<dbReference type="Pfam" id="PF01663">
    <property type="entry name" value="Phosphodiest"/>
    <property type="match status" value="1"/>
</dbReference>
<protein>
    <submittedName>
        <fullName evidence="1">Alkaline phosphatase family protein</fullName>
    </submittedName>
</protein>
<organism evidence="1 2">
    <name type="scientific">Tenacibaculum aiptasiae</name>
    <dbReference type="NCBI Taxonomy" id="426481"/>
    <lineage>
        <taxon>Bacteria</taxon>
        <taxon>Pseudomonadati</taxon>
        <taxon>Bacteroidota</taxon>
        <taxon>Flavobacteriia</taxon>
        <taxon>Flavobacteriales</taxon>
        <taxon>Flavobacteriaceae</taxon>
        <taxon>Tenacibaculum</taxon>
    </lineage>
</organism>
<evidence type="ECO:0000313" key="1">
    <source>
        <dbReference type="EMBL" id="KAB1154206.1"/>
    </source>
</evidence>
<dbReference type="RefSeq" id="WP_150900840.1">
    <property type="nucleotide sequence ID" value="NZ_WAAU01000029.1"/>
</dbReference>